<dbReference type="Proteomes" id="UP000253551">
    <property type="component" value="Unassembled WGS sequence"/>
</dbReference>
<dbReference type="PANTHER" id="PTHR43037:SF4">
    <property type="entry name" value="PEPTIDASE S9 PROLYL OLIGOPEPTIDASE CATALYTIC DOMAIN-CONTAINING PROTEIN"/>
    <property type="match status" value="1"/>
</dbReference>
<dbReference type="OrthoDB" id="449091at2759"/>
<proteinExistence type="predicted"/>
<evidence type="ECO:0000313" key="3">
    <source>
        <dbReference type="Proteomes" id="UP000253551"/>
    </source>
</evidence>
<dbReference type="InterPro" id="IPR029058">
    <property type="entry name" value="AB_hydrolase_fold"/>
</dbReference>
<evidence type="ECO:0008006" key="4">
    <source>
        <dbReference type="Google" id="ProtNLM"/>
    </source>
</evidence>
<gene>
    <name evidence="2" type="ORF">CU098_004710</name>
</gene>
<accession>A0A367KN80</accession>
<evidence type="ECO:0000256" key="1">
    <source>
        <dbReference type="ARBA" id="ARBA00022729"/>
    </source>
</evidence>
<sequence length="795" mass="89598">MVHFSLSKTWQVLGPFPIGTREQDFGADILENYGLWKDNGIPFGWSIEQYQAWARGILITHESMHLCMQINGVTEFYVNGKRYSGDCYGYNTTSHIIYFEKGKHHIDVRIVHDVRVFGGGKTPPACQFKVYLDPRNETLVYPDDCAVILPSLATPSRQSACELLMPDYLVDIGFAGSYGSVSLQNAGDDQIKLESITLCIVDEQTLTKHGLFIEYKTELLAEEIYILPGQTRPVSFRFRKEGGSLPSTSILKFWVRIGLVMDDQAFAIRATSHVQCVDWMKTTFKYTFLDYDGVVQYAMAKRPRALNADQNKPLIVALHGAGVEADSRFWTDSIPAQKSSWILFPTGRTPWGYDWHGPSTKNVFKAIDGLIEIQDLLPPHFECMESAAGEDWVDVSMPYEVLKTLKSEDSREWVIGNKDRLIMMGHSNGGQGVWHFAVHFPDKIIGVVPAAGYTKIQDYVSFHHWIGDSFSDPILRGILEASIAEYNNDLHLANMSCHEPTAIKALEAIGQGHWFDSVFSDKSVQDFLKTTTTKNESNEFCVTLVNPAGIGSVHGIQVQQMAVPYRLGKIYGTRTTSGNKTRVTLKTTNIASFRLTKHFKGCHTLIVDGDVFSNLESQRGFCFALDIKNSKRWKLDNVKIGERNIAHYGPIHRMYESCHPLVIVIPNHEVYRHAALQIAHDWLLYGRGDTMILYDDQHPPASQYTLYLGLPNENKAMSRVLESPFDISLQVNNGTTRIQVGDHTYDSPGTGILFMRPIQDNQMAVIISGVDLIGFDSAWRLLPKRTGMMIPEWSK</sequence>
<dbReference type="SUPFAM" id="SSF53474">
    <property type="entry name" value="alpha/beta-Hydrolases"/>
    <property type="match status" value="1"/>
</dbReference>
<reference evidence="2 3" key="1">
    <citation type="journal article" date="2018" name="G3 (Bethesda)">
        <title>Phylogenetic and Phylogenomic Definition of Rhizopus Species.</title>
        <authorList>
            <person name="Gryganskyi A.P."/>
            <person name="Golan J."/>
            <person name="Dolatabadi S."/>
            <person name="Mondo S."/>
            <person name="Robb S."/>
            <person name="Idnurm A."/>
            <person name="Muszewska A."/>
            <person name="Steczkiewicz K."/>
            <person name="Masonjones S."/>
            <person name="Liao H.L."/>
            <person name="Gajdeczka M.T."/>
            <person name="Anike F."/>
            <person name="Vuek A."/>
            <person name="Anishchenko I.M."/>
            <person name="Voigt K."/>
            <person name="de Hoog G.S."/>
            <person name="Smith M.E."/>
            <person name="Heitman J."/>
            <person name="Vilgalys R."/>
            <person name="Stajich J.E."/>
        </authorList>
    </citation>
    <scope>NUCLEOTIDE SEQUENCE [LARGE SCALE GENOMIC DNA]</scope>
    <source>
        <strain evidence="2 3">LSU 92-RS-03</strain>
    </source>
</reference>
<evidence type="ECO:0000313" key="2">
    <source>
        <dbReference type="EMBL" id="RCI03597.1"/>
    </source>
</evidence>
<dbReference type="AlphaFoldDB" id="A0A367KN80"/>
<name>A0A367KN80_RHIST</name>
<keyword evidence="3" id="KW-1185">Reference proteome</keyword>
<protein>
    <recommendedName>
        <fullName evidence="4">Peptidase S9 prolyl oligopeptidase catalytic domain-containing protein</fullName>
    </recommendedName>
</protein>
<organism evidence="2 3">
    <name type="scientific">Rhizopus stolonifer</name>
    <name type="common">Rhizopus nigricans</name>
    <dbReference type="NCBI Taxonomy" id="4846"/>
    <lineage>
        <taxon>Eukaryota</taxon>
        <taxon>Fungi</taxon>
        <taxon>Fungi incertae sedis</taxon>
        <taxon>Mucoromycota</taxon>
        <taxon>Mucoromycotina</taxon>
        <taxon>Mucoromycetes</taxon>
        <taxon>Mucorales</taxon>
        <taxon>Mucorineae</taxon>
        <taxon>Rhizopodaceae</taxon>
        <taxon>Rhizopus</taxon>
    </lineage>
</organism>
<dbReference type="EMBL" id="PJQM01000960">
    <property type="protein sequence ID" value="RCI03597.1"/>
    <property type="molecule type" value="Genomic_DNA"/>
</dbReference>
<dbReference type="InterPro" id="IPR050955">
    <property type="entry name" value="Plant_Biomass_Hydrol_Est"/>
</dbReference>
<dbReference type="Gene3D" id="3.40.50.1820">
    <property type="entry name" value="alpha/beta hydrolase"/>
    <property type="match status" value="1"/>
</dbReference>
<dbReference type="PANTHER" id="PTHR43037">
    <property type="entry name" value="UNNAMED PRODUCT-RELATED"/>
    <property type="match status" value="1"/>
</dbReference>
<dbReference type="STRING" id="4846.A0A367KN80"/>
<keyword evidence="1" id="KW-0732">Signal</keyword>
<comment type="caution">
    <text evidence="2">The sequence shown here is derived from an EMBL/GenBank/DDBJ whole genome shotgun (WGS) entry which is preliminary data.</text>
</comment>